<evidence type="ECO:0000256" key="5">
    <source>
        <dbReference type="SAM" id="Phobius"/>
    </source>
</evidence>
<sequence>MDSLVLIARLLTVAVFVVSGGAKLADRGGTRRAVADFGVSPSLVRPVAEVLPWTELGAAALVLVPATAWWGALVSLLLLASFTVAVSVNLGRGRTPECRCFGQLTSSTVGPATLIRNAVISIPVFFLVLVA</sequence>
<dbReference type="GO" id="GO:0030416">
    <property type="term" value="P:methylamine metabolic process"/>
    <property type="evidence" value="ECO:0007669"/>
    <property type="project" value="InterPro"/>
</dbReference>
<feature type="transmembrane region" description="Helical" evidence="5">
    <location>
        <begin position="68"/>
        <end position="88"/>
    </location>
</feature>
<evidence type="ECO:0000259" key="6">
    <source>
        <dbReference type="Pfam" id="PF07291"/>
    </source>
</evidence>
<evidence type="ECO:0000256" key="3">
    <source>
        <dbReference type="ARBA" id="ARBA00022989"/>
    </source>
</evidence>
<keyword evidence="2 5" id="KW-0812">Transmembrane</keyword>
<feature type="domain" description="Methylamine utilisation protein MauE" evidence="6">
    <location>
        <begin position="1"/>
        <end position="128"/>
    </location>
</feature>
<keyword evidence="4 5" id="KW-0472">Membrane</keyword>
<dbReference type="EMBL" id="CAEZYY010000059">
    <property type="protein sequence ID" value="CAB4772057.1"/>
    <property type="molecule type" value="Genomic_DNA"/>
</dbReference>
<reference evidence="7" key="1">
    <citation type="submission" date="2020-05" db="EMBL/GenBank/DDBJ databases">
        <authorList>
            <person name="Chiriac C."/>
            <person name="Salcher M."/>
            <person name="Ghai R."/>
            <person name="Kavagutti S V."/>
        </authorList>
    </citation>
    <scope>NUCLEOTIDE SEQUENCE</scope>
</reference>
<dbReference type="AlphaFoldDB" id="A0A6J6VNJ4"/>
<protein>
    <submittedName>
        <fullName evidence="7">Unannotated protein</fullName>
    </submittedName>
</protein>
<name>A0A6J6VNJ4_9ZZZZ</name>
<keyword evidence="3 5" id="KW-1133">Transmembrane helix</keyword>
<evidence type="ECO:0000256" key="4">
    <source>
        <dbReference type="ARBA" id="ARBA00023136"/>
    </source>
</evidence>
<dbReference type="GO" id="GO:0016020">
    <property type="term" value="C:membrane"/>
    <property type="evidence" value="ECO:0007669"/>
    <property type="project" value="UniProtKB-SubCell"/>
</dbReference>
<accession>A0A6J6VNJ4</accession>
<gene>
    <name evidence="7" type="ORF">UFOPK2806_02482</name>
</gene>
<dbReference type="InterPro" id="IPR009908">
    <property type="entry name" value="Methylamine_util_MauE"/>
</dbReference>
<organism evidence="7">
    <name type="scientific">freshwater metagenome</name>
    <dbReference type="NCBI Taxonomy" id="449393"/>
    <lineage>
        <taxon>unclassified sequences</taxon>
        <taxon>metagenomes</taxon>
        <taxon>ecological metagenomes</taxon>
    </lineage>
</organism>
<comment type="subcellular location">
    <subcellularLocation>
        <location evidence="1">Membrane</location>
        <topology evidence="1">Multi-pass membrane protein</topology>
    </subcellularLocation>
</comment>
<evidence type="ECO:0000256" key="1">
    <source>
        <dbReference type="ARBA" id="ARBA00004141"/>
    </source>
</evidence>
<evidence type="ECO:0000313" key="7">
    <source>
        <dbReference type="EMBL" id="CAB4772057.1"/>
    </source>
</evidence>
<feature type="transmembrane region" description="Helical" evidence="5">
    <location>
        <begin position="109"/>
        <end position="130"/>
    </location>
</feature>
<evidence type="ECO:0000256" key="2">
    <source>
        <dbReference type="ARBA" id="ARBA00022692"/>
    </source>
</evidence>
<proteinExistence type="predicted"/>
<dbReference type="Pfam" id="PF07291">
    <property type="entry name" value="MauE"/>
    <property type="match status" value="1"/>
</dbReference>